<evidence type="ECO:0000313" key="1">
    <source>
        <dbReference type="EMBL" id="MBP3955387.1"/>
    </source>
</evidence>
<proteinExistence type="predicted"/>
<gene>
    <name evidence="1" type="ORF">J8F10_08850</name>
</gene>
<sequence length="72" mass="8078">MAYGEGNPPDKCPLKSAVEQAVGPDEFVRISRWDIARLIQARGPDGESLFRLRYDRVLGLQPEFMGKTAILM</sequence>
<dbReference type="RefSeq" id="WP_210653469.1">
    <property type="nucleotide sequence ID" value="NZ_JAGKQQ010000001.1"/>
</dbReference>
<accession>A0ABS5BNT0</accession>
<reference evidence="1 2" key="1">
    <citation type="submission" date="2021-04" db="EMBL/GenBank/DDBJ databases">
        <authorList>
            <person name="Ivanova A."/>
        </authorList>
    </citation>
    <scope>NUCLEOTIDE SEQUENCE [LARGE SCALE GENOMIC DNA]</scope>
    <source>
        <strain evidence="1 2">G18</strain>
    </source>
</reference>
<organism evidence="1 2">
    <name type="scientific">Gemmata palustris</name>
    <dbReference type="NCBI Taxonomy" id="2822762"/>
    <lineage>
        <taxon>Bacteria</taxon>
        <taxon>Pseudomonadati</taxon>
        <taxon>Planctomycetota</taxon>
        <taxon>Planctomycetia</taxon>
        <taxon>Gemmatales</taxon>
        <taxon>Gemmataceae</taxon>
        <taxon>Gemmata</taxon>
    </lineage>
</organism>
<protein>
    <submittedName>
        <fullName evidence="1">Uncharacterized protein</fullName>
    </submittedName>
</protein>
<dbReference type="Proteomes" id="UP000676565">
    <property type="component" value="Unassembled WGS sequence"/>
</dbReference>
<keyword evidence="2" id="KW-1185">Reference proteome</keyword>
<evidence type="ECO:0000313" key="2">
    <source>
        <dbReference type="Proteomes" id="UP000676565"/>
    </source>
</evidence>
<dbReference type="EMBL" id="JAGKQQ010000001">
    <property type="protein sequence ID" value="MBP3955387.1"/>
    <property type="molecule type" value="Genomic_DNA"/>
</dbReference>
<comment type="caution">
    <text evidence="1">The sequence shown here is derived from an EMBL/GenBank/DDBJ whole genome shotgun (WGS) entry which is preliminary data.</text>
</comment>
<name>A0ABS5BNT0_9BACT</name>